<reference evidence="1" key="1">
    <citation type="submission" date="2020-04" db="EMBL/GenBank/DDBJ databases">
        <title>Analysis of mating type loci in Filobasidium floriforme.</title>
        <authorList>
            <person name="Nowrousian M."/>
        </authorList>
    </citation>
    <scope>NUCLEOTIDE SEQUENCE</scope>
    <source>
        <strain evidence="1">CBS 6242</strain>
    </source>
</reference>
<dbReference type="EMBL" id="JABELV010000002">
    <property type="protein sequence ID" value="KAG7580014.1"/>
    <property type="molecule type" value="Genomic_DNA"/>
</dbReference>
<comment type="caution">
    <text evidence="1">The sequence shown here is derived from an EMBL/GenBank/DDBJ whole genome shotgun (WGS) entry which is preliminary data.</text>
</comment>
<dbReference type="Proteomes" id="UP000812966">
    <property type="component" value="Unassembled WGS sequence"/>
</dbReference>
<name>A0A8K0NTN5_9TREE</name>
<proteinExistence type="predicted"/>
<organism evidence="1 2">
    <name type="scientific">Filobasidium floriforme</name>
    <dbReference type="NCBI Taxonomy" id="5210"/>
    <lineage>
        <taxon>Eukaryota</taxon>
        <taxon>Fungi</taxon>
        <taxon>Dikarya</taxon>
        <taxon>Basidiomycota</taxon>
        <taxon>Agaricomycotina</taxon>
        <taxon>Tremellomycetes</taxon>
        <taxon>Filobasidiales</taxon>
        <taxon>Filobasidiaceae</taxon>
        <taxon>Filobasidium</taxon>
    </lineage>
</organism>
<keyword evidence="2" id="KW-1185">Reference proteome</keyword>
<accession>A0A8K0NTN5</accession>
<evidence type="ECO:0000313" key="2">
    <source>
        <dbReference type="Proteomes" id="UP000812966"/>
    </source>
</evidence>
<dbReference type="AlphaFoldDB" id="A0A8K0NTN5"/>
<sequence>MSYYRNDTSLNHEAFGQQGHRSIQFRLLPNGDVLMQYSRSVLHPKNHQILLPVRYYLVKHEWFVQAKDDVMEGGNGGHRWPGAHDIKSLRCKGGQEAILRLLQTRLFASEEFAYVWRSDALHPRFPPNAPHGEAFWARIWSAKGHTEGWWQGDKQEQWCMQHQLLMLRSQKPDWTESCLGSVADLPPLVDPPGTQQYTDIGSFQSRSDTSVSAVRPSYHLISHEEGGETIVNESLELEMARACLDSSFGFPVPCFILSWTCDK</sequence>
<evidence type="ECO:0000313" key="1">
    <source>
        <dbReference type="EMBL" id="KAG7580014.1"/>
    </source>
</evidence>
<protein>
    <submittedName>
        <fullName evidence="1">Uncharacterized protein</fullName>
    </submittedName>
</protein>
<gene>
    <name evidence="1" type="ORF">FFLO_00222</name>
</gene>